<sequence>MDEAPTQYDPISLTQALVRIGAMAGEEGAVASLVRDAMTALGFDTVTSDAMGNVVGTVGPRDTPVGLLLDGHMDVVPASGTWARDPFSGVLQDGAIHGRGSTDMKGPLATAICGIAEAGRTGQLTQRVAVSASVMEEVIEGAALARVLDAFDPQAVVICEPSNLELKTAQRGCVEILVHVTGVPAHAAFPERGRNAIELAAKAVTALAALEMPLDPILGRMVLVPTDIISSPYPSVSALPAKVSLRYDRRTGVGEEACAILNGIREVLAEIDPEAFTVEISSARYRSYTGLSFEAERDLPAWHTPETDPLVGAAQECLSALGMKPTCGSYDFCTNGSEAAGRRNLPTIGFGPGRPEDAHIIDESIATDALHAATAFYSALALRVAGPN</sequence>
<keyword evidence="2" id="KW-0479">Metal-binding</keyword>
<keyword evidence="4" id="KW-0862">Zinc</keyword>
<dbReference type="Pfam" id="PF01546">
    <property type="entry name" value="Peptidase_M20"/>
    <property type="match status" value="1"/>
</dbReference>
<accession>A0A8J3HC40</accession>
<dbReference type="NCBIfam" id="NF009555">
    <property type="entry name" value="PRK13004.1"/>
    <property type="match status" value="1"/>
</dbReference>
<dbReference type="InterPro" id="IPR036264">
    <property type="entry name" value="Bact_exopeptidase_dim_dom"/>
</dbReference>
<dbReference type="AlphaFoldDB" id="A0A8J3HC40"/>
<dbReference type="SUPFAM" id="SSF53187">
    <property type="entry name" value="Zn-dependent exopeptidases"/>
    <property type="match status" value="1"/>
</dbReference>
<dbReference type="Pfam" id="PF07687">
    <property type="entry name" value="M20_dimer"/>
    <property type="match status" value="1"/>
</dbReference>
<dbReference type="InterPro" id="IPR002933">
    <property type="entry name" value="Peptidase_M20"/>
</dbReference>
<evidence type="ECO:0000256" key="1">
    <source>
        <dbReference type="ARBA" id="ARBA00001947"/>
    </source>
</evidence>
<dbReference type="InterPro" id="IPR001261">
    <property type="entry name" value="ArgE/DapE_CS"/>
</dbReference>
<dbReference type="SUPFAM" id="SSF55031">
    <property type="entry name" value="Bacterial exopeptidase dimerisation domain"/>
    <property type="match status" value="1"/>
</dbReference>
<dbReference type="GO" id="GO:0046872">
    <property type="term" value="F:metal ion binding"/>
    <property type="evidence" value="ECO:0007669"/>
    <property type="project" value="UniProtKB-KW"/>
</dbReference>
<proteinExistence type="predicted"/>
<name>A0A8J3HC40_9RHOB</name>
<evidence type="ECO:0000256" key="2">
    <source>
        <dbReference type="ARBA" id="ARBA00022723"/>
    </source>
</evidence>
<dbReference type="RefSeq" id="WP_028095116.1">
    <property type="nucleotide sequence ID" value="NZ_BNAP01000033.1"/>
</dbReference>
<keyword evidence="3" id="KW-0378">Hydrolase</keyword>
<dbReference type="InterPro" id="IPR011650">
    <property type="entry name" value="Peptidase_M20_dimer"/>
</dbReference>
<gene>
    <name evidence="6" type="ORF">GCM10010961_40190</name>
</gene>
<dbReference type="EMBL" id="BNAP01000033">
    <property type="protein sequence ID" value="GHH02432.1"/>
    <property type="molecule type" value="Genomic_DNA"/>
</dbReference>
<evidence type="ECO:0000259" key="5">
    <source>
        <dbReference type="Pfam" id="PF07687"/>
    </source>
</evidence>
<evidence type="ECO:0000313" key="7">
    <source>
        <dbReference type="Proteomes" id="UP000611500"/>
    </source>
</evidence>
<dbReference type="GO" id="GO:0016787">
    <property type="term" value="F:hydrolase activity"/>
    <property type="evidence" value="ECO:0007669"/>
    <property type="project" value="UniProtKB-KW"/>
</dbReference>
<keyword evidence="7" id="KW-1185">Reference proteome</keyword>
<dbReference type="Gene3D" id="3.40.630.10">
    <property type="entry name" value="Zn peptidases"/>
    <property type="match status" value="1"/>
</dbReference>
<dbReference type="PROSITE" id="PS00758">
    <property type="entry name" value="ARGE_DAPE_CPG2_1"/>
    <property type="match status" value="1"/>
</dbReference>
<evidence type="ECO:0000256" key="3">
    <source>
        <dbReference type="ARBA" id="ARBA00022801"/>
    </source>
</evidence>
<protein>
    <submittedName>
        <fullName evidence="6">Peptidase</fullName>
    </submittedName>
</protein>
<comment type="caution">
    <text evidence="6">The sequence shown here is derived from an EMBL/GenBank/DDBJ whole genome shotgun (WGS) entry which is preliminary data.</text>
</comment>
<evidence type="ECO:0000313" key="6">
    <source>
        <dbReference type="EMBL" id="GHH02432.1"/>
    </source>
</evidence>
<dbReference type="Proteomes" id="UP000611500">
    <property type="component" value="Unassembled WGS sequence"/>
</dbReference>
<feature type="domain" description="Peptidase M20 dimerisation" evidence="5">
    <location>
        <begin position="168"/>
        <end position="274"/>
    </location>
</feature>
<reference evidence="6" key="2">
    <citation type="submission" date="2020-09" db="EMBL/GenBank/DDBJ databases">
        <authorList>
            <person name="Sun Q."/>
            <person name="Zhou Y."/>
        </authorList>
    </citation>
    <scope>NUCLEOTIDE SEQUENCE</scope>
    <source>
        <strain evidence="6">CGMCC 1.7081</strain>
    </source>
</reference>
<dbReference type="Gene3D" id="3.30.70.360">
    <property type="match status" value="1"/>
</dbReference>
<dbReference type="InterPro" id="IPR050072">
    <property type="entry name" value="Peptidase_M20A"/>
</dbReference>
<organism evidence="6 7">
    <name type="scientific">Pseudodonghicola xiamenensis</name>
    <dbReference type="NCBI Taxonomy" id="337702"/>
    <lineage>
        <taxon>Bacteria</taxon>
        <taxon>Pseudomonadati</taxon>
        <taxon>Pseudomonadota</taxon>
        <taxon>Alphaproteobacteria</taxon>
        <taxon>Rhodobacterales</taxon>
        <taxon>Paracoccaceae</taxon>
        <taxon>Pseudodonghicola</taxon>
    </lineage>
</organism>
<dbReference type="PANTHER" id="PTHR43808">
    <property type="entry name" value="ACETYLORNITHINE DEACETYLASE"/>
    <property type="match status" value="1"/>
</dbReference>
<comment type="cofactor">
    <cofactor evidence="1">
        <name>Zn(2+)</name>
        <dbReference type="ChEBI" id="CHEBI:29105"/>
    </cofactor>
</comment>
<reference evidence="6" key="1">
    <citation type="journal article" date="2014" name="Int. J. Syst. Evol. Microbiol.">
        <title>Complete genome sequence of Corynebacterium casei LMG S-19264T (=DSM 44701T), isolated from a smear-ripened cheese.</title>
        <authorList>
            <consortium name="US DOE Joint Genome Institute (JGI-PGF)"/>
            <person name="Walter F."/>
            <person name="Albersmeier A."/>
            <person name="Kalinowski J."/>
            <person name="Ruckert C."/>
        </authorList>
    </citation>
    <scope>NUCLEOTIDE SEQUENCE</scope>
    <source>
        <strain evidence="6">CGMCC 1.7081</strain>
    </source>
</reference>
<evidence type="ECO:0000256" key="4">
    <source>
        <dbReference type="ARBA" id="ARBA00022833"/>
    </source>
</evidence>